<keyword evidence="5" id="KW-1185">Reference proteome</keyword>
<dbReference type="NCBIfam" id="TIGR04183">
    <property type="entry name" value="Por_Secre_tail"/>
    <property type="match status" value="1"/>
</dbReference>
<dbReference type="Proteomes" id="UP000007599">
    <property type="component" value="Chromosome I"/>
</dbReference>
<dbReference type="AlphaFoldDB" id="H8XRT6"/>
<dbReference type="InterPro" id="IPR026444">
    <property type="entry name" value="Secre_tail"/>
</dbReference>
<feature type="signal peptide" evidence="2">
    <location>
        <begin position="1"/>
        <end position="21"/>
    </location>
</feature>
<gene>
    <name evidence="4" type="ordered locus">KQS_13110</name>
</gene>
<dbReference type="EMBL" id="HE774682">
    <property type="protein sequence ID" value="CCG54520.1"/>
    <property type="molecule type" value="Genomic_DNA"/>
</dbReference>
<dbReference type="HOGENOM" id="CLU_171118_0_0_10"/>
<reference evidence="5" key="2">
    <citation type="submission" date="2012-03" db="EMBL/GenBank/DDBJ databases">
        <title>Complete genome sequence of Flavobacterium indicum GPTSA100-9T, isolated from warm spring water.</title>
        <authorList>
            <person name="Barbier P."/>
            <person name="Houel A."/>
            <person name="Loux V."/>
            <person name="Poulain J."/>
            <person name="Bernardet J.-F."/>
            <person name="Touchon M."/>
            <person name="Duchaud E."/>
        </authorList>
    </citation>
    <scope>NUCLEOTIDE SEQUENCE [LARGE SCALE GENOMIC DNA]</scope>
    <source>
        <strain evidence="5">DSM 17447 / CIP 109464 / GPTSA100-9</strain>
    </source>
</reference>
<organism evidence="4 5">
    <name type="scientific">Flavobacterium indicum (strain DSM 17447 / CIP 109464 / GPTSA100-9)</name>
    <dbReference type="NCBI Taxonomy" id="1094466"/>
    <lineage>
        <taxon>Bacteria</taxon>
        <taxon>Pseudomonadati</taxon>
        <taxon>Bacteroidota</taxon>
        <taxon>Flavobacteriia</taxon>
        <taxon>Flavobacteriales</taxon>
        <taxon>Flavobacteriaceae</taxon>
        <taxon>Flavobacterium</taxon>
    </lineage>
</organism>
<sequence length="111" mass="12496">MKKNYFYTLILLFIFSISIQAQDSRVVVNKSQDPVIEGLSVYPNPNNTGKVFITSKSNLEKKVEIFDVLGKKVVDVTLYTKELNISNLNPGVYIIKVKEGEASATRKLIIN</sequence>
<dbReference type="KEGG" id="fin:KQS_13110"/>
<accession>H8XRT6</accession>
<evidence type="ECO:0000256" key="1">
    <source>
        <dbReference type="ARBA" id="ARBA00022729"/>
    </source>
</evidence>
<evidence type="ECO:0000256" key="2">
    <source>
        <dbReference type="SAM" id="SignalP"/>
    </source>
</evidence>
<dbReference type="STRING" id="1094466.KQS_13110"/>
<evidence type="ECO:0000313" key="5">
    <source>
        <dbReference type="Proteomes" id="UP000007599"/>
    </source>
</evidence>
<reference evidence="4 5" key="1">
    <citation type="journal article" date="2012" name="J. Bacteriol.">
        <title>Complete Genome Sequence of Flavobacterium indicum GPSTA100-9T, Isolated from Warm Spring Water.</title>
        <authorList>
            <person name="Barbier P."/>
            <person name="Houel A."/>
            <person name="Loux V."/>
            <person name="Poulain J."/>
            <person name="Bernardet J.F."/>
            <person name="Touchon M."/>
            <person name="Duchaud E."/>
        </authorList>
    </citation>
    <scope>NUCLEOTIDE SEQUENCE [LARGE SCALE GENOMIC DNA]</scope>
    <source>
        <strain evidence="5">DSM 17447 / CIP 109464 / GPTSA100-9</strain>
    </source>
</reference>
<feature type="domain" description="Secretion system C-terminal sorting" evidence="3">
    <location>
        <begin position="41"/>
        <end position="110"/>
    </location>
</feature>
<feature type="chain" id="PRO_5003616600" description="Secretion system C-terminal sorting domain-containing protein" evidence="2">
    <location>
        <begin position="22"/>
        <end position="111"/>
    </location>
</feature>
<evidence type="ECO:0000259" key="3">
    <source>
        <dbReference type="Pfam" id="PF18962"/>
    </source>
</evidence>
<name>H8XRT6_FLAIG</name>
<evidence type="ECO:0000313" key="4">
    <source>
        <dbReference type="EMBL" id="CCG54520.1"/>
    </source>
</evidence>
<dbReference type="OrthoDB" id="862563at2"/>
<protein>
    <recommendedName>
        <fullName evidence="3">Secretion system C-terminal sorting domain-containing protein</fullName>
    </recommendedName>
</protein>
<dbReference type="PATRIC" id="fig|1094466.5.peg.2566"/>
<dbReference type="Pfam" id="PF18962">
    <property type="entry name" value="Por_Secre_tail"/>
    <property type="match status" value="1"/>
</dbReference>
<proteinExistence type="predicted"/>
<keyword evidence="1 2" id="KW-0732">Signal</keyword>
<dbReference type="RefSeq" id="WP_014389638.1">
    <property type="nucleotide sequence ID" value="NC_017025.1"/>
</dbReference>
<dbReference type="eggNOG" id="ENOG503332M">
    <property type="taxonomic scope" value="Bacteria"/>
</dbReference>